<dbReference type="STRING" id="105559.Nwat_0120"/>
<evidence type="ECO:0000313" key="2">
    <source>
        <dbReference type="Proteomes" id="UP000000393"/>
    </source>
</evidence>
<dbReference type="HOGENOM" id="CLU_3138271_0_0_6"/>
<name>D8K8A4_NITWC</name>
<protein>
    <submittedName>
        <fullName evidence="1">Uncharacterized protein</fullName>
    </submittedName>
</protein>
<gene>
    <name evidence="1" type="ordered locus">Nwat_0120</name>
</gene>
<accession>D8K8A4</accession>
<dbReference type="AlphaFoldDB" id="D8K8A4"/>
<sequence length="49" mass="5705">MFHSNNTLLIEEELFIKIIKFTLRGIVLDVSPDFYAYAIPALVQKLLEH</sequence>
<proteinExistence type="predicted"/>
<dbReference type="Proteomes" id="UP000000393">
    <property type="component" value="Chromosome"/>
</dbReference>
<keyword evidence="2" id="KW-1185">Reference proteome</keyword>
<reference evidence="1 2" key="1">
    <citation type="submission" date="2010-06" db="EMBL/GenBank/DDBJ databases">
        <title>Complete sequence of chromosome of Nitrosococcus watsoni C-113.</title>
        <authorList>
            <consortium name="US DOE Joint Genome Institute"/>
            <person name="Lucas S."/>
            <person name="Copeland A."/>
            <person name="Lapidus A."/>
            <person name="Cheng J.-F."/>
            <person name="Bruce D."/>
            <person name="Goodwin L."/>
            <person name="Pitluck S."/>
            <person name="Malfatti S.A."/>
            <person name="Chain P.S.G."/>
            <person name="Land M."/>
            <person name="Hauser L."/>
            <person name="Kyrpides N."/>
            <person name="Ivanova N."/>
            <person name="Cambell M.A."/>
            <person name="Heidelberg J.F."/>
            <person name="Klotz M.G."/>
            <person name="Woyke T."/>
        </authorList>
    </citation>
    <scope>NUCLEOTIDE SEQUENCE [LARGE SCALE GENOMIC DNA]</scope>
    <source>
        <strain evidence="1 2">C-113</strain>
    </source>
</reference>
<evidence type="ECO:0000313" key="1">
    <source>
        <dbReference type="EMBL" id="ADJ27099.1"/>
    </source>
</evidence>
<dbReference type="EMBL" id="CP002086">
    <property type="protein sequence ID" value="ADJ27099.1"/>
    <property type="molecule type" value="Genomic_DNA"/>
</dbReference>
<dbReference type="KEGG" id="nwa:Nwat_0120"/>
<organism evidence="1 2">
    <name type="scientific">Nitrosococcus watsoni (strain C-113)</name>
    <dbReference type="NCBI Taxonomy" id="105559"/>
    <lineage>
        <taxon>Bacteria</taxon>
        <taxon>Pseudomonadati</taxon>
        <taxon>Pseudomonadota</taxon>
        <taxon>Gammaproteobacteria</taxon>
        <taxon>Chromatiales</taxon>
        <taxon>Chromatiaceae</taxon>
        <taxon>Nitrosococcus</taxon>
    </lineage>
</organism>